<evidence type="ECO:0000313" key="3">
    <source>
        <dbReference type="Proteomes" id="UP000499080"/>
    </source>
</evidence>
<dbReference type="AlphaFoldDB" id="A0A4Y2VWC4"/>
<reference evidence="2 3" key="1">
    <citation type="journal article" date="2019" name="Sci. Rep.">
        <title>Orb-weaving spider Araneus ventricosus genome elucidates the spidroin gene catalogue.</title>
        <authorList>
            <person name="Kono N."/>
            <person name="Nakamura H."/>
            <person name="Ohtoshi R."/>
            <person name="Moran D.A.P."/>
            <person name="Shinohara A."/>
            <person name="Yoshida Y."/>
            <person name="Fujiwara M."/>
            <person name="Mori M."/>
            <person name="Tomita M."/>
            <person name="Arakawa K."/>
        </authorList>
    </citation>
    <scope>NUCLEOTIDE SEQUENCE [LARGE SCALE GENOMIC DNA]</scope>
</reference>
<proteinExistence type="predicted"/>
<evidence type="ECO:0000313" key="2">
    <source>
        <dbReference type="EMBL" id="GBO28981.1"/>
    </source>
</evidence>
<dbReference type="Proteomes" id="UP000499080">
    <property type="component" value="Unassembled WGS sequence"/>
</dbReference>
<organism evidence="2 3">
    <name type="scientific">Araneus ventricosus</name>
    <name type="common">Orbweaver spider</name>
    <name type="synonym">Epeira ventricosa</name>
    <dbReference type="NCBI Taxonomy" id="182803"/>
    <lineage>
        <taxon>Eukaryota</taxon>
        <taxon>Metazoa</taxon>
        <taxon>Ecdysozoa</taxon>
        <taxon>Arthropoda</taxon>
        <taxon>Chelicerata</taxon>
        <taxon>Arachnida</taxon>
        <taxon>Araneae</taxon>
        <taxon>Araneomorphae</taxon>
        <taxon>Entelegynae</taxon>
        <taxon>Araneoidea</taxon>
        <taxon>Araneidae</taxon>
        <taxon>Araneus</taxon>
    </lineage>
</organism>
<accession>A0A4Y2VWC4</accession>
<sequence>MTPYLKLDIHEKARLRHLSQYRFFPPIQVERLRTSFTDAPKSATAALRPPTPPLPHGRFNFSSLVAWSQSRQNLCSLATLAARPSIGNPAIPI</sequence>
<name>A0A4Y2VWC4_ARAVE</name>
<keyword evidence="3" id="KW-1185">Reference proteome</keyword>
<protein>
    <submittedName>
        <fullName evidence="2">Uncharacterized protein</fullName>
    </submittedName>
</protein>
<dbReference type="EMBL" id="BGPR01052113">
    <property type="protein sequence ID" value="GBO28981.1"/>
    <property type="molecule type" value="Genomic_DNA"/>
</dbReference>
<comment type="caution">
    <text evidence="2">The sequence shown here is derived from an EMBL/GenBank/DDBJ whole genome shotgun (WGS) entry which is preliminary data.</text>
</comment>
<evidence type="ECO:0000313" key="1">
    <source>
        <dbReference type="EMBL" id="GBO28980.1"/>
    </source>
</evidence>
<gene>
    <name evidence="1" type="ORF">AVEN_181537_1</name>
    <name evidence="2" type="ORF">AVEN_226381_1</name>
</gene>
<dbReference type="EMBL" id="BGPR01052112">
    <property type="protein sequence ID" value="GBO28980.1"/>
    <property type="molecule type" value="Genomic_DNA"/>
</dbReference>